<feature type="transmembrane region" description="Helical" evidence="1">
    <location>
        <begin position="84"/>
        <end position="107"/>
    </location>
</feature>
<dbReference type="EMBL" id="CTKE01000025">
    <property type="protein sequence ID" value="CQI96733.1"/>
    <property type="molecule type" value="Genomic_DNA"/>
</dbReference>
<dbReference type="STRING" id="29485.CH64_1809"/>
<organism evidence="2 3">
    <name type="scientific">Yersinia rohdei</name>
    <dbReference type="NCBI Taxonomy" id="29485"/>
    <lineage>
        <taxon>Bacteria</taxon>
        <taxon>Pseudomonadati</taxon>
        <taxon>Pseudomonadota</taxon>
        <taxon>Gammaproteobacteria</taxon>
        <taxon>Enterobacterales</taxon>
        <taxon>Yersiniaceae</taxon>
        <taxon>Yersinia</taxon>
    </lineage>
</organism>
<evidence type="ECO:0000313" key="3">
    <source>
        <dbReference type="Proteomes" id="UP000042054"/>
    </source>
</evidence>
<dbReference type="RefSeq" id="WP_049616497.1">
    <property type="nucleotide sequence ID" value="NZ_CABIHY010000126.1"/>
</dbReference>
<feature type="transmembrane region" description="Helical" evidence="1">
    <location>
        <begin position="113"/>
        <end position="133"/>
    </location>
</feature>
<dbReference type="OrthoDB" id="9790409at2"/>
<dbReference type="Proteomes" id="UP000042054">
    <property type="component" value="Unassembled WGS sequence"/>
</dbReference>
<gene>
    <name evidence="2" type="ORF">ERS008555_03695</name>
</gene>
<keyword evidence="1" id="KW-0812">Transmembrane</keyword>
<dbReference type="Pfam" id="PF20398">
    <property type="entry name" value="DUF6691"/>
    <property type="match status" value="1"/>
</dbReference>
<name>A0A0U1HXG3_YERRO</name>
<dbReference type="InterPro" id="IPR046513">
    <property type="entry name" value="DUF6691"/>
</dbReference>
<sequence>MNLLFSLVAGLIFGLGLIVAGMANPAKVLGFLDISGYWDPSLALVMAAAVAVATLGFAWAKKRKTSLLGLPLQLPTSTKIDKRLIGGSLLFGIGWGLAGICPGPALVLLGAGMYKGAIFVAAMLAGMGIFSVIERYRHHK</sequence>
<keyword evidence="1" id="KW-1133">Transmembrane helix</keyword>
<feature type="transmembrane region" description="Helical" evidence="1">
    <location>
        <begin position="41"/>
        <end position="60"/>
    </location>
</feature>
<evidence type="ECO:0000313" key="2">
    <source>
        <dbReference type="EMBL" id="CQI96733.1"/>
    </source>
</evidence>
<proteinExistence type="predicted"/>
<protein>
    <submittedName>
        <fullName evidence="2">Gene II and x proteins</fullName>
    </submittedName>
</protein>
<reference evidence="3" key="1">
    <citation type="submission" date="2015-03" db="EMBL/GenBank/DDBJ databases">
        <authorList>
            <consortium name="Pathogen Informatics"/>
            <person name="Murphy D."/>
        </authorList>
    </citation>
    <scope>NUCLEOTIDE SEQUENCE [LARGE SCALE GENOMIC DNA]</scope>
    <source>
        <strain evidence="3">68/02</strain>
    </source>
</reference>
<keyword evidence="1" id="KW-0472">Membrane</keyword>
<evidence type="ECO:0000256" key="1">
    <source>
        <dbReference type="SAM" id="Phobius"/>
    </source>
</evidence>
<dbReference type="AlphaFoldDB" id="A0A0U1HXG3"/>
<accession>A0A0U1HXG3</accession>